<dbReference type="Proteomes" id="UP001629113">
    <property type="component" value="Unassembled WGS sequence"/>
</dbReference>
<dbReference type="EMBL" id="JBFCZG010000006">
    <property type="protein sequence ID" value="KAL3420827.1"/>
    <property type="molecule type" value="Genomic_DNA"/>
</dbReference>
<dbReference type="InterPro" id="IPR020843">
    <property type="entry name" value="ER"/>
</dbReference>
<comment type="similarity">
    <text evidence="1">Belongs to the zinc-containing alcohol dehydrogenase family.</text>
</comment>
<evidence type="ECO:0000313" key="5">
    <source>
        <dbReference type="Proteomes" id="UP001629113"/>
    </source>
</evidence>
<comment type="caution">
    <text evidence="4">The sequence shown here is derived from an EMBL/GenBank/DDBJ whole genome shotgun (WGS) entry which is preliminary data.</text>
</comment>
<organism evidence="4 5">
    <name type="scientific">Phlyctema vagabunda</name>
    <dbReference type="NCBI Taxonomy" id="108571"/>
    <lineage>
        <taxon>Eukaryota</taxon>
        <taxon>Fungi</taxon>
        <taxon>Dikarya</taxon>
        <taxon>Ascomycota</taxon>
        <taxon>Pezizomycotina</taxon>
        <taxon>Leotiomycetes</taxon>
        <taxon>Helotiales</taxon>
        <taxon>Dermateaceae</taxon>
        <taxon>Phlyctema</taxon>
    </lineage>
</organism>
<dbReference type="SMART" id="SM00829">
    <property type="entry name" value="PKS_ER"/>
    <property type="match status" value="1"/>
</dbReference>
<reference evidence="4 5" key="1">
    <citation type="submission" date="2024-06" db="EMBL/GenBank/DDBJ databases">
        <title>Complete genome of Phlyctema vagabunda strain 19-DSS-EL-015.</title>
        <authorList>
            <person name="Fiorenzani C."/>
        </authorList>
    </citation>
    <scope>NUCLEOTIDE SEQUENCE [LARGE SCALE GENOMIC DNA]</scope>
    <source>
        <strain evidence="4 5">19-DSS-EL-015</strain>
    </source>
</reference>
<evidence type="ECO:0000256" key="1">
    <source>
        <dbReference type="ARBA" id="ARBA00008072"/>
    </source>
</evidence>
<dbReference type="InterPro" id="IPR011032">
    <property type="entry name" value="GroES-like_sf"/>
</dbReference>
<accession>A0ABR4PBY9</accession>
<dbReference type="CDD" id="cd08249">
    <property type="entry name" value="enoyl_reductase_like"/>
    <property type="match status" value="1"/>
</dbReference>
<gene>
    <name evidence="4" type="ORF">PVAG01_07272</name>
</gene>
<evidence type="ECO:0000313" key="4">
    <source>
        <dbReference type="EMBL" id="KAL3420827.1"/>
    </source>
</evidence>
<name>A0ABR4PBY9_9HELO</name>
<keyword evidence="2" id="KW-0560">Oxidoreductase</keyword>
<dbReference type="Pfam" id="PF08240">
    <property type="entry name" value="ADH_N"/>
    <property type="match status" value="1"/>
</dbReference>
<dbReference type="SUPFAM" id="SSF51735">
    <property type="entry name" value="NAD(P)-binding Rossmann-fold domains"/>
    <property type="match status" value="1"/>
</dbReference>
<proteinExistence type="inferred from homology"/>
<dbReference type="PANTHER" id="PTHR45348">
    <property type="entry name" value="HYPOTHETICAL OXIDOREDUCTASE (EUROFUNG)"/>
    <property type="match status" value="1"/>
</dbReference>
<keyword evidence="5" id="KW-1185">Reference proteome</keyword>
<dbReference type="InterPro" id="IPR047122">
    <property type="entry name" value="Trans-enoyl_RdTase-like"/>
</dbReference>
<evidence type="ECO:0000259" key="3">
    <source>
        <dbReference type="SMART" id="SM00829"/>
    </source>
</evidence>
<sequence length="352" mass="37793">MKEALVDSTLKVTIHDVPIPQPGAGQVLIKVVVSGSNPKDWKIPAWFNKTSNSGDDIAGIVESVGSGVYEFKNGDRVAAFHEMMTPHGSFAEYAIAWADSTFHIPEKTSFEEAATIPLAAMTAAIGLYLRLGLPEPWRATTKPTPLIVYGAAGAVGAYAIKLAQASNIHPIIAVAGKGEAFVETLISREKGDSIVDYRNGDEEVVSGIQETLKKAGATEIQYAFDAVSDHNSFQNISQILAKKGSKITLVLPGKDYSAIPDYIEHSTTSVGTVHKDPAPDSAQGKAGIKTGEKDFGFAFFRYFAKGLVDGWFTPHPHTLIPSGLNGVEEGLKNLRDGKVSATKYVFRIEDTK</sequence>
<dbReference type="InterPro" id="IPR013154">
    <property type="entry name" value="ADH-like_N"/>
</dbReference>
<dbReference type="SUPFAM" id="SSF50129">
    <property type="entry name" value="GroES-like"/>
    <property type="match status" value="1"/>
</dbReference>
<protein>
    <submittedName>
        <fullName evidence="4">Quinone oxidoreductase</fullName>
    </submittedName>
</protein>
<dbReference type="InterPro" id="IPR036291">
    <property type="entry name" value="NAD(P)-bd_dom_sf"/>
</dbReference>
<dbReference type="Gene3D" id="3.90.180.10">
    <property type="entry name" value="Medium-chain alcohol dehydrogenases, catalytic domain"/>
    <property type="match status" value="1"/>
</dbReference>
<dbReference type="PANTHER" id="PTHR45348:SF5">
    <property type="entry name" value="OXIDOREDUCTASE, PUTATIVE (AFU_ORTHOLOGUE AFUA_8G01420)-RELATED"/>
    <property type="match status" value="1"/>
</dbReference>
<feature type="domain" description="Enoyl reductase (ER)" evidence="3">
    <location>
        <begin position="7"/>
        <end position="346"/>
    </location>
</feature>
<dbReference type="Gene3D" id="3.40.50.720">
    <property type="entry name" value="NAD(P)-binding Rossmann-like Domain"/>
    <property type="match status" value="1"/>
</dbReference>
<evidence type="ECO:0000256" key="2">
    <source>
        <dbReference type="ARBA" id="ARBA00023002"/>
    </source>
</evidence>